<feature type="transmembrane region" description="Helical" evidence="1">
    <location>
        <begin position="80"/>
        <end position="99"/>
    </location>
</feature>
<proteinExistence type="predicted"/>
<reference evidence="3 4" key="1">
    <citation type="submission" date="2021-05" db="EMBL/GenBank/DDBJ databases">
        <title>Molecular characterization for Shewanella algae harboring chromosomal blaOXA-55-like strains isolated from clinical and environment sample.</title>
        <authorList>
            <person name="Ohama Y."/>
            <person name="Aoki K."/>
            <person name="Harada S."/>
            <person name="Moriya K."/>
            <person name="Ishii Y."/>
            <person name="Tateda K."/>
        </authorList>
    </citation>
    <scope>NUCLEOTIDE SEQUENCE [LARGE SCALE GENOMIC DNA]</scope>
    <source>
        <strain evidence="3 4">MBTL60-118</strain>
    </source>
</reference>
<evidence type="ECO:0000313" key="4">
    <source>
        <dbReference type="Proteomes" id="UP000773469"/>
    </source>
</evidence>
<feature type="transmembrane region" description="Helical" evidence="1">
    <location>
        <begin position="12"/>
        <end position="30"/>
    </location>
</feature>
<evidence type="ECO:0000313" key="3">
    <source>
        <dbReference type="EMBL" id="GIU40809.1"/>
    </source>
</evidence>
<keyword evidence="1" id="KW-0472">Membrane</keyword>
<dbReference type="NCBIfam" id="NF033664">
    <property type="entry name" value="PACE_transport"/>
    <property type="match status" value="1"/>
</dbReference>
<feature type="transmembrane region" description="Helical" evidence="1">
    <location>
        <begin position="105"/>
        <end position="127"/>
    </location>
</feature>
<evidence type="ECO:0000256" key="1">
    <source>
        <dbReference type="SAM" id="Phobius"/>
    </source>
</evidence>
<accession>A0ABQ4P092</accession>
<feature type="transmembrane region" description="Helical" evidence="1">
    <location>
        <begin position="36"/>
        <end position="59"/>
    </location>
</feature>
<keyword evidence="1" id="KW-1133">Transmembrane helix</keyword>
<organism evidence="3 4">
    <name type="scientific">Shewanella colwelliana</name>
    <name type="common">Alteromonas colwelliana</name>
    <dbReference type="NCBI Taxonomy" id="23"/>
    <lineage>
        <taxon>Bacteria</taxon>
        <taxon>Pseudomonadati</taxon>
        <taxon>Pseudomonadota</taxon>
        <taxon>Gammaproteobacteria</taxon>
        <taxon>Alteromonadales</taxon>
        <taxon>Shewanellaceae</taxon>
        <taxon>Shewanella</taxon>
    </lineage>
</organism>
<feature type="domain" description="Chlorhexidine efflux transporter" evidence="2">
    <location>
        <begin position="70"/>
        <end position="133"/>
    </location>
</feature>
<dbReference type="InterPro" id="IPR058208">
    <property type="entry name" value="PACE"/>
</dbReference>
<dbReference type="InterPro" id="IPR007896">
    <property type="entry name" value="BTP_bacteria"/>
</dbReference>
<protein>
    <submittedName>
        <fullName evidence="3">Membrane protein</fullName>
    </submittedName>
</protein>
<keyword evidence="1" id="KW-0812">Transmembrane</keyword>
<dbReference type="EMBL" id="BPEU01000012">
    <property type="protein sequence ID" value="GIU40809.1"/>
    <property type="molecule type" value="Genomic_DNA"/>
</dbReference>
<comment type="caution">
    <text evidence="3">The sequence shown here is derived from an EMBL/GenBank/DDBJ whole genome shotgun (WGS) entry which is preliminary data.</text>
</comment>
<dbReference type="Pfam" id="PF05232">
    <property type="entry name" value="BTP"/>
    <property type="match status" value="2"/>
</dbReference>
<gene>
    <name evidence="3" type="ORF">TUM3794_19630</name>
</gene>
<sequence length="141" mass="16188">MMSTKERIIHAILFEIFALVLVVPIAMLLTEKDVSALAAVGVGLSLYTVVWNYFYNIWFDGHFGTDRAERNIWLRIGHSIGFEAGLIFVTVPVIAWFLGLSLWGALMLEAVFLVIFFFYAVLFNWCFDSIRTRIVHKAKCY</sequence>
<dbReference type="Proteomes" id="UP000773469">
    <property type="component" value="Unassembled WGS sequence"/>
</dbReference>
<keyword evidence="4" id="KW-1185">Reference proteome</keyword>
<feature type="domain" description="Chlorhexidine efflux transporter" evidence="2">
    <location>
        <begin position="2"/>
        <end position="62"/>
    </location>
</feature>
<name>A0ABQ4P092_SHECO</name>
<evidence type="ECO:0000259" key="2">
    <source>
        <dbReference type="Pfam" id="PF05232"/>
    </source>
</evidence>